<sequence length="214" mass="24437">MTEPHRNLKSLWYVVYFTLLLWVIKSAEVLFGLELSSLAVHPQDFNGLVGIIFAPMLHADWEHLIANSLPLLLLGALMVYGYPVSKWKTLLIIWVVSGLGVWLFGRPNYHLGASGIVSGLFYFIFLASIIRRDRVSIAIMFIAVFMYGGLLLGILPWDPKISFESHFFGAVGGAFSAILFRNQDPKPIEKTYDWENEDELALEYSDETDEYWKR</sequence>
<keyword evidence="3 5" id="KW-1133">Transmembrane helix</keyword>
<dbReference type="Proteomes" id="UP000317839">
    <property type="component" value="Unassembled WGS sequence"/>
</dbReference>
<keyword evidence="2 5" id="KW-0812">Transmembrane</keyword>
<dbReference type="InterPro" id="IPR035952">
    <property type="entry name" value="Rhomboid-like_sf"/>
</dbReference>
<evidence type="ECO:0000256" key="1">
    <source>
        <dbReference type="ARBA" id="ARBA00004141"/>
    </source>
</evidence>
<dbReference type="PANTHER" id="PTHR43731:SF9">
    <property type="entry name" value="SLR1461 PROTEIN"/>
    <property type="match status" value="1"/>
</dbReference>
<dbReference type="Pfam" id="PF01694">
    <property type="entry name" value="Rhomboid"/>
    <property type="match status" value="1"/>
</dbReference>
<comment type="subcellular location">
    <subcellularLocation>
        <location evidence="1">Membrane</location>
        <topology evidence="1">Multi-pass membrane protein</topology>
    </subcellularLocation>
</comment>
<dbReference type="GO" id="GO:0006508">
    <property type="term" value="P:proteolysis"/>
    <property type="evidence" value="ECO:0007669"/>
    <property type="project" value="UniProtKB-KW"/>
</dbReference>
<keyword evidence="7" id="KW-0645">Protease</keyword>
<dbReference type="InterPro" id="IPR050925">
    <property type="entry name" value="Rhomboid_protease_S54"/>
</dbReference>
<accession>A0A545TJ28</accession>
<keyword evidence="4 5" id="KW-0472">Membrane</keyword>
<feature type="transmembrane region" description="Helical" evidence="5">
    <location>
        <begin position="111"/>
        <end position="130"/>
    </location>
</feature>
<organism evidence="7 8">
    <name type="scientific">Aliikangiella marina</name>
    <dbReference type="NCBI Taxonomy" id="1712262"/>
    <lineage>
        <taxon>Bacteria</taxon>
        <taxon>Pseudomonadati</taxon>
        <taxon>Pseudomonadota</taxon>
        <taxon>Gammaproteobacteria</taxon>
        <taxon>Oceanospirillales</taxon>
        <taxon>Pleioneaceae</taxon>
        <taxon>Aliikangiella</taxon>
    </lineage>
</organism>
<feature type="transmembrane region" description="Helical" evidence="5">
    <location>
        <begin position="89"/>
        <end position="105"/>
    </location>
</feature>
<feature type="transmembrane region" description="Helical" evidence="5">
    <location>
        <begin position="64"/>
        <end position="82"/>
    </location>
</feature>
<comment type="caution">
    <text evidence="7">The sequence shown here is derived from an EMBL/GenBank/DDBJ whole genome shotgun (WGS) entry which is preliminary data.</text>
</comment>
<evidence type="ECO:0000256" key="5">
    <source>
        <dbReference type="SAM" id="Phobius"/>
    </source>
</evidence>
<feature type="transmembrane region" description="Helical" evidence="5">
    <location>
        <begin position="137"/>
        <end position="157"/>
    </location>
</feature>
<dbReference type="SUPFAM" id="SSF144091">
    <property type="entry name" value="Rhomboid-like"/>
    <property type="match status" value="1"/>
</dbReference>
<gene>
    <name evidence="7" type="ORF">FLL45_04470</name>
</gene>
<evidence type="ECO:0000256" key="3">
    <source>
        <dbReference type="ARBA" id="ARBA00022989"/>
    </source>
</evidence>
<evidence type="ECO:0000256" key="2">
    <source>
        <dbReference type="ARBA" id="ARBA00022692"/>
    </source>
</evidence>
<proteinExistence type="predicted"/>
<keyword evidence="8" id="KW-1185">Reference proteome</keyword>
<dbReference type="RefSeq" id="WP_142888567.1">
    <property type="nucleotide sequence ID" value="NZ_VIKR01000001.1"/>
</dbReference>
<evidence type="ECO:0000259" key="6">
    <source>
        <dbReference type="Pfam" id="PF01694"/>
    </source>
</evidence>
<dbReference type="EMBL" id="VIKR01000001">
    <property type="protein sequence ID" value="TQV77207.1"/>
    <property type="molecule type" value="Genomic_DNA"/>
</dbReference>
<dbReference type="GO" id="GO:0004252">
    <property type="term" value="F:serine-type endopeptidase activity"/>
    <property type="evidence" value="ECO:0007669"/>
    <property type="project" value="InterPro"/>
</dbReference>
<feature type="domain" description="Peptidase S54 rhomboid" evidence="6">
    <location>
        <begin position="49"/>
        <end position="181"/>
    </location>
</feature>
<protein>
    <submittedName>
        <fullName evidence="7">Rhomboid family intramembrane serine protease</fullName>
    </submittedName>
</protein>
<dbReference type="OrthoDB" id="465874at2"/>
<name>A0A545TJ28_9GAMM</name>
<dbReference type="Gene3D" id="1.20.1540.10">
    <property type="entry name" value="Rhomboid-like"/>
    <property type="match status" value="1"/>
</dbReference>
<feature type="transmembrane region" description="Helical" evidence="5">
    <location>
        <begin position="12"/>
        <end position="33"/>
    </location>
</feature>
<dbReference type="PANTHER" id="PTHR43731">
    <property type="entry name" value="RHOMBOID PROTEASE"/>
    <property type="match status" value="1"/>
</dbReference>
<dbReference type="GO" id="GO:0016020">
    <property type="term" value="C:membrane"/>
    <property type="evidence" value="ECO:0007669"/>
    <property type="project" value="UniProtKB-SubCell"/>
</dbReference>
<evidence type="ECO:0000313" key="8">
    <source>
        <dbReference type="Proteomes" id="UP000317839"/>
    </source>
</evidence>
<evidence type="ECO:0000256" key="4">
    <source>
        <dbReference type="ARBA" id="ARBA00023136"/>
    </source>
</evidence>
<keyword evidence="7" id="KW-0378">Hydrolase</keyword>
<dbReference type="AlphaFoldDB" id="A0A545TJ28"/>
<evidence type="ECO:0000313" key="7">
    <source>
        <dbReference type="EMBL" id="TQV77207.1"/>
    </source>
</evidence>
<reference evidence="7 8" key="1">
    <citation type="submission" date="2019-06" db="EMBL/GenBank/DDBJ databases">
        <title>Draft genome of Aliikangiella marina GYP-15.</title>
        <authorList>
            <person name="Wang G."/>
        </authorList>
    </citation>
    <scope>NUCLEOTIDE SEQUENCE [LARGE SCALE GENOMIC DNA]</scope>
    <source>
        <strain evidence="7 8">GYP-15</strain>
    </source>
</reference>
<feature type="transmembrane region" description="Helical" evidence="5">
    <location>
        <begin position="163"/>
        <end position="180"/>
    </location>
</feature>
<dbReference type="InterPro" id="IPR022764">
    <property type="entry name" value="Peptidase_S54_rhomboid_dom"/>
</dbReference>